<organism evidence="2 3">
    <name type="scientific">Phlebiopsis gigantea (strain 11061_1 CR5-6)</name>
    <name type="common">White-rot fungus</name>
    <name type="synonym">Peniophora gigantea</name>
    <dbReference type="NCBI Taxonomy" id="745531"/>
    <lineage>
        <taxon>Eukaryota</taxon>
        <taxon>Fungi</taxon>
        <taxon>Dikarya</taxon>
        <taxon>Basidiomycota</taxon>
        <taxon>Agaricomycotina</taxon>
        <taxon>Agaricomycetes</taxon>
        <taxon>Polyporales</taxon>
        <taxon>Phanerochaetaceae</taxon>
        <taxon>Phlebiopsis</taxon>
    </lineage>
</organism>
<proteinExistence type="predicted"/>
<evidence type="ECO:0000256" key="1">
    <source>
        <dbReference type="SAM" id="MobiDB-lite"/>
    </source>
</evidence>
<evidence type="ECO:0000313" key="2">
    <source>
        <dbReference type="EMBL" id="KIP04088.1"/>
    </source>
</evidence>
<accession>A0A0C3PEZ3</accession>
<gene>
    <name evidence="2" type="ORF">PHLGIDRAFT_211370</name>
</gene>
<reference evidence="2 3" key="1">
    <citation type="journal article" date="2014" name="PLoS Genet.">
        <title>Analysis of the Phlebiopsis gigantea genome, transcriptome and secretome provides insight into its pioneer colonization strategies of wood.</title>
        <authorList>
            <person name="Hori C."/>
            <person name="Ishida T."/>
            <person name="Igarashi K."/>
            <person name="Samejima M."/>
            <person name="Suzuki H."/>
            <person name="Master E."/>
            <person name="Ferreira P."/>
            <person name="Ruiz-Duenas F.J."/>
            <person name="Held B."/>
            <person name="Canessa P."/>
            <person name="Larrondo L.F."/>
            <person name="Schmoll M."/>
            <person name="Druzhinina I.S."/>
            <person name="Kubicek C.P."/>
            <person name="Gaskell J.A."/>
            <person name="Kersten P."/>
            <person name="St John F."/>
            <person name="Glasner J."/>
            <person name="Sabat G."/>
            <person name="Splinter BonDurant S."/>
            <person name="Syed K."/>
            <person name="Yadav J."/>
            <person name="Mgbeahuruike A.C."/>
            <person name="Kovalchuk A."/>
            <person name="Asiegbu F.O."/>
            <person name="Lackner G."/>
            <person name="Hoffmeister D."/>
            <person name="Rencoret J."/>
            <person name="Gutierrez A."/>
            <person name="Sun H."/>
            <person name="Lindquist E."/>
            <person name="Barry K."/>
            <person name="Riley R."/>
            <person name="Grigoriev I.V."/>
            <person name="Henrissat B."/>
            <person name="Kues U."/>
            <person name="Berka R.M."/>
            <person name="Martinez A.T."/>
            <person name="Covert S.F."/>
            <person name="Blanchette R.A."/>
            <person name="Cullen D."/>
        </authorList>
    </citation>
    <scope>NUCLEOTIDE SEQUENCE [LARGE SCALE GENOMIC DNA]</scope>
    <source>
        <strain evidence="2 3">11061_1 CR5-6</strain>
    </source>
</reference>
<sequence length="150" mass="16929">MYVVIIPILFPRAEPRLYFVRTSFHRVLTPNPIRASPRRSVRDRLRSADHSAPHTQQCAFPRPLRIFALTLMGIHGHDPPLLFHPTSISNARPHATQPQALAARPGPRSRFAANARRAPSIERAPGTRKGCAQEWPQMSDGPRTRVNPRI</sequence>
<dbReference type="AlphaFoldDB" id="A0A0C3PEZ3"/>
<evidence type="ECO:0000313" key="3">
    <source>
        <dbReference type="Proteomes" id="UP000053257"/>
    </source>
</evidence>
<dbReference type="Proteomes" id="UP000053257">
    <property type="component" value="Unassembled WGS sequence"/>
</dbReference>
<dbReference type="HOGENOM" id="CLU_1741249_0_0_1"/>
<dbReference type="EMBL" id="KN840587">
    <property type="protein sequence ID" value="KIP04088.1"/>
    <property type="molecule type" value="Genomic_DNA"/>
</dbReference>
<protein>
    <submittedName>
        <fullName evidence="2">Uncharacterized protein</fullName>
    </submittedName>
</protein>
<keyword evidence="3" id="KW-1185">Reference proteome</keyword>
<name>A0A0C3PEZ3_PHLG1</name>
<feature type="region of interest" description="Disordered" evidence="1">
    <location>
        <begin position="123"/>
        <end position="150"/>
    </location>
</feature>